<reference evidence="1" key="1">
    <citation type="journal article" date="2020" name="mSystems">
        <title>Genome- and Community-Level Interaction Insights into Carbon Utilization and Element Cycling Functions of Hydrothermarchaeota in Hydrothermal Sediment.</title>
        <authorList>
            <person name="Zhou Z."/>
            <person name="Liu Y."/>
            <person name="Xu W."/>
            <person name="Pan J."/>
            <person name="Luo Z.H."/>
            <person name="Li M."/>
        </authorList>
    </citation>
    <scope>NUCLEOTIDE SEQUENCE [LARGE SCALE GENOMIC DNA]</scope>
    <source>
        <strain evidence="1">SpSt-1125</strain>
    </source>
</reference>
<evidence type="ECO:0000313" key="1">
    <source>
        <dbReference type="EMBL" id="HHP04440.1"/>
    </source>
</evidence>
<sequence>MAGKARSFHEWKAWAAAKLIEIAQKYPSSEKVRRDAEALLMRLQYLRVEALPSFLAMVHAAASDCGEFLEVAPTSEEVEKWFREGGE</sequence>
<protein>
    <submittedName>
        <fullName evidence="1">Uncharacterized protein</fullName>
    </submittedName>
</protein>
<organism evidence="1">
    <name type="scientific">Thermofilum pendens</name>
    <dbReference type="NCBI Taxonomy" id="2269"/>
    <lineage>
        <taxon>Archaea</taxon>
        <taxon>Thermoproteota</taxon>
        <taxon>Thermoprotei</taxon>
        <taxon>Thermofilales</taxon>
        <taxon>Thermofilaceae</taxon>
        <taxon>Thermofilum</taxon>
    </lineage>
</organism>
<gene>
    <name evidence="1" type="ORF">ENM88_01645</name>
</gene>
<comment type="caution">
    <text evidence="1">The sequence shown here is derived from an EMBL/GenBank/DDBJ whole genome shotgun (WGS) entry which is preliminary data.</text>
</comment>
<dbReference type="EMBL" id="DRZM01000058">
    <property type="protein sequence ID" value="HHP04440.1"/>
    <property type="molecule type" value="Genomic_DNA"/>
</dbReference>
<proteinExistence type="predicted"/>
<name>A0A7J3X5D4_THEPE</name>
<accession>A0A7J3X5D4</accession>
<dbReference type="AlphaFoldDB" id="A0A7J3X5D4"/>